<dbReference type="Proteomes" id="UP000559256">
    <property type="component" value="Unassembled WGS sequence"/>
</dbReference>
<accession>A0A8H5LP61</accession>
<keyword evidence="2" id="KW-1185">Reference proteome</keyword>
<comment type="caution">
    <text evidence="1">The sequence shown here is derived from an EMBL/GenBank/DDBJ whole genome shotgun (WGS) entry which is preliminary data.</text>
</comment>
<dbReference type="AlphaFoldDB" id="A0A8H5LP61"/>
<proteinExistence type="predicted"/>
<protein>
    <submittedName>
        <fullName evidence="1">Uncharacterized protein</fullName>
    </submittedName>
</protein>
<name>A0A8H5LP61_9AGAR</name>
<sequence>MVLSKAALQTRVSLFKCGPSRGHISLDHPRQAHTFLFASPRTVWIGPTNKILYTVLKAISTDIELVSGVFYSAESGSEASESSKSDTGRG</sequence>
<evidence type="ECO:0000313" key="1">
    <source>
        <dbReference type="EMBL" id="KAF5364447.1"/>
    </source>
</evidence>
<evidence type="ECO:0000313" key="2">
    <source>
        <dbReference type="Proteomes" id="UP000559256"/>
    </source>
</evidence>
<reference evidence="1 2" key="1">
    <citation type="journal article" date="2020" name="ISME J.">
        <title>Uncovering the hidden diversity of litter-decomposition mechanisms in mushroom-forming fungi.</title>
        <authorList>
            <person name="Floudas D."/>
            <person name="Bentzer J."/>
            <person name="Ahren D."/>
            <person name="Johansson T."/>
            <person name="Persson P."/>
            <person name="Tunlid A."/>
        </authorList>
    </citation>
    <scope>NUCLEOTIDE SEQUENCE [LARGE SCALE GENOMIC DNA]</scope>
    <source>
        <strain evidence="1 2">CBS 291.85</strain>
    </source>
</reference>
<dbReference type="EMBL" id="JAACJM010000033">
    <property type="protein sequence ID" value="KAF5364447.1"/>
    <property type="molecule type" value="Genomic_DNA"/>
</dbReference>
<gene>
    <name evidence="1" type="ORF">D9758_010652</name>
</gene>
<organism evidence="1 2">
    <name type="scientific">Tetrapyrgos nigripes</name>
    <dbReference type="NCBI Taxonomy" id="182062"/>
    <lineage>
        <taxon>Eukaryota</taxon>
        <taxon>Fungi</taxon>
        <taxon>Dikarya</taxon>
        <taxon>Basidiomycota</taxon>
        <taxon>Agaricomycotina</taxon>
        <taxon>Agaricomycetes</taxon>
        <taxon>Agaricomycetidae</taxon>
        <taxon>Agaricales</taxon>
        <taxon>Marasmiineae</taxon>
        <taxon>Marasmiaceae</taxon>
        <taxon>Tetrapyrgos</taxon>
    </lineage>
</organism>